<keyword evidence="3" id="KW-1185">Reference proteome</keyword>
<evidence type="ECO:0000256" key="1">
    <source>
        <dbReference type="SAM" id="MobiDB-lite"/>
    </source>
</evidence>
<feature type="region of interest" description="Disordered" evidence="1">
    <location>
        <begin position="1"/>
        <end position="57"/>
    </location>
</feature>
<dbReference type="EMBL" id="JBBNAF010000007">
    <property type="protein sequence ID" value="KAK9128993.1"/>
    <property type="molecule type" value="Genomic_DNA"/>
</dbReference>
<proteinExistence type="predicted"/>
<accession>A0AAP0P3D0</accession>
<feature type="region of interest" description="Disordered" evidence="1">
    <location>
        <begin position="86"/>
        <end position="124"/>
    </location>
</feature>
<evidence type="ECO:0000313" key="2">
    <source>
        <dbReference type="EMBL" id="KAK9128993.1"/>
    </source>
</evidence>
<name>A0AAP0P3D0_9MAGN</name>
<reference evidence="2 3" key="1">
    <citation type="submission" date="2024-01" db="EMBL/GenBank/DDBJ databases">
        <title>Genome assemblies of Stephania.</title>
        <authorList>
            <person name="Yang L."/>
        </authorList>
    </citation>
    <scope>NUCLEOTIDE SEQUENCE [LARGE SCALE GENOMIC DNA]</scope>
    <source>
        <strain evidence="2">YNDBR</strain>
        <tissue evidence="2">Leaf</tissue>
    </source>
</reference>
<protein>
    <submittedName>
        <fullName evidence="2">Uncharacterized protein</fullName>
    </submittedName>
</protein>
<evidence type="ECO:0000313" key="3">
    <source>
        <dbReference type="Proteomes" id="UP001420932"/>
    </source>
</evidence>
<dbReference type="AlphaFoldDB" id="A0AAP0P3D0"/>
<dbReference type="Proteomes" id="UP001420932">
    <property type="component" value="Unassembled WGS sequence"/>
</dbReference>
<feature type="compositionally biased region" description="Basic and acidic residues" evidence="1">
    <location>
        <begin position="1"/>
        <end position="25"/>
    </location>
</feature>
<feature type="compositionally biased region" description="Basic and acidic residues" evidence="1">
    <location>
        <begin position="100"/>
        <end position="124"/>
    </location>
</feature>
<gene>
    <name evidence="2" type="ORF">Syun_017790</name>
</gene>
<organism evidence="2 3">
    <name type="scientific">Stephania yunnanensis</name>
    <dbReference type="NCBI Taxonomy" id="152371"/>
    <lineage>
        <taxon>Eukaryota</taxon>
        <taxon>Viridiplantae</taxon>
        <taxon>Streptophyta</taxon>
        <taxon>Embryophyta</taxon>
        <taxon>Tracheophyta</taxon>
        <taxon>Spermatophyta</taxon>
        <taxon>Magnoliopsida</taxon>
        <taxon>Ranunculales</taxon>
        <taxon>Menispermaceae</taxon>
        <taxon>Menispermoideae</taxon>
        <taxon>Cissampelideae</taxon>
        <taxon>Stephania</taxon>
    </lineage>
</organism>
<sequence>MNQREREDDEKRERSGAARIGEPRRRASSALRGLAAELQQQQTNDTTPAKVANARQQRWRHFSIGDTAAVADRRRGGCVGWCGCGRVGAGTTPATPAAAAERREEPAGREETTVRGERREEPGE</sequence>
<feature type="compositionally biased region" description="Polar residues" evidence="1">
    <location>
        <begin position="38"/>
        <end position="47"/>
    </location>
</feature>
<comment type="caution">
    <text evidence="2">The sequence shown here is derived from an EMBL/GenBank/DDBJ whole genome shotgun (WGS) entry which is preliminary data.</text>
</comment>
<feature type="compositionally biased region" description="Low complexity" evidence="1">
    <location>
        <begin position="89"/>
        <end position="99"/>
    </location>
</feature>